<keyword evidence="2" id="KW-0812">Transmembrane</keyword>
<dbReference type="EMBL" id="CAMPGE010021510">
    <property type="protein sequence ID" value="CAI2379656.1"/>
    <property type="molecule type" value="Genomic_DNA"/>
</dbReference>
<organism evidence="3 4">
    <name type="scientific">Euplotes crassus</name>
    <dbReference type="NCBI Taxonomy" id="5936"/>
    <lineage>
        <taxon>Eukaryota</taxon>
        <taxon>Sar</taxon>
        <taxon>Alveolata</taxon>
        <taxon>Ciliophora</taxon>
        <taxon>Intramacronucleata</taxon>
        <taxon>Spirotrichea</taxon>
        <taxon>Hypotrichia</taxon>
        <taxon>Euplotida</taxon>
        <taxon>Euplotidae</taxon>
        <taxon>Moneuplotes</taxon>
    </lineage>
</organism>
<evidence type="ECO:0000256" key="2">
    <source>
        <dbReference type="SAM" id="Phobius"/>
    </source>
</evidence>
<feature type="transmembrane region" description="Helical" evidence="2">
    <location>
        <begin position="114"/>
        <end position="141"/>
    </location>
</feature>
<feature type="transmembrane region" description="Helical" evidence="2">
    <location>
        <begin position="162"/>
        <end position="186"/>
    </location>
</feature>
<keyword evidence="2" id="KW-1133">Transmembrane helix</keyword>
<gene>
    <name evidence="3" type="ORF">ECRASSUSDP1_LOCUS21069</name>
</gene>
<evidence type="ECO:0008006" key="5">
    <source>
        <dbReference type="Google" id="ProtNLM"/>
    </source>
</evidence>
<dbReference type="Proteomes" id="UP001295684">
    <property type="component" value="Unassembled WGS sequence"/>
</dbReference>
<feature type="region of interest" description="Disordered" evidence="1">
    <location>
        <begin position="412"/>
        <end position="455"/>
    </location>
</feature>
<dbReference type="PANTHER" id="PTHR13018:SF83">
    <property type="entry name" value="RRM DOMAIN-CONTAINING PROTEIN"/>
    <property type="match status" value="1"/>
</dbReference>
<reference evidence="3" key="1">
    <citation type="submission" date="2023-07" db="EMBL/GenBank/DDBJ databases">
        <authorList>
            <consortium name="AG Swart"/>
            <person name="Singh M."/>
            <person name="Singh A."/>
            <person name="Seah K."/>
            <person name="Emmerich C."/>
        </authorList>
    </citation>
    <scope>NUCLEOTIDE SEQUENCE</scope>
    <source>
        <strain evidence="3">DP1</strain>
    </source>
</reference>
<name>A0AAD2D4I8_EUPCR</name>
<evidence type="ECO:0000256" key="1">
    <source>
        <dbReference type="SAM" id="MobiDB-lite"/>
    </source>
</evidence>
<dbReference type="PANTHER" id="PTHR13018">
    <property type="entry name" value="PROBABLE MEMBRANE PROTEIN DUF221-RELATED"/>
    <property type="match status" value="1"/>
</dbReference>
<dbReference type="AlphaFoldDB" id="A0AAD2D4I8"/>
<evidence type="ECO:0000313" key="4">
    <source>
        <dbReference type="Proteomes" id="UP001295684"/>
    </source>
</evidence>
<feature type="compositionally biased region" description="Basic and acidic residues" evidence="1">
    <location>
        <begin position="423"/>
        <end position="438"/>
    </location>
</feature>
<keyword evidence="4" id="KW-1185">Reference proteome</keyword>
<proteinExistence type="predicted"/>
<evidence type="ECO:0000313" key="3">
    <source>
        <dbReference type="EMBL" id="CAI2379656.1"/>
    </source>
</evidence>
<keyword evidence="2" id="KW-0472">Membrane</keyword>
<accession>A0AAD2D4I8</accession>
<comment type="caution">
    <text evidence="3">The sequence shown here is derived from an EMBL/GenBank/DDBJ whole genome shotgun (WGS) entry which is preliminary data.</text>
</comment>
<dbReference type="GO" id="GO:0005886">
    <property type="term" value="C:plasma membrane"/>
    <property type="evidence" value="ECO:0007669"/>
    <property type="project" value="TreeGrafter"/>
</dbReference>
<dbReference type="GO" id="GO:0005227">
    <property type="term" value="F:calcium-activated cation channel activity"/>
    <property type="evidence" value="ECO:0007669"/>
    <property type="project" value="InterPro"/>
</dbReference>
<dbReference type="InterPro" id="IPR045122">
    <property type="entry name" value="Csc1-like"/>
</dbReference>
<sequence length="455" mass="52034">MYEGHDTYTSYTLSLTIKMVTTLYINTAIIPLCVNYEEKFWFSGTGLIADIFYNTLAICFLSPLMYLFDPFCLLKTCKRWKENKKGEKSKLTQRQFNELFEGQEMSLESKYTSAFLILLVCCTYTVLLPILPLICCIGIIYQYCIVKWILVKKNKRPKEIGYFMDISASNIFIVVILINGISVWYFLTRLSDGKNLLAYIPFIVAGISVILPFNYLEKKFKIYDVEDDDNITWNSVINFPLNYKNCNPALSDGGLTETSSTPESEDSSISEKEPQNRLRKLNLCGVTNYLLREKNNIDQIIWDDLGAATEQILARNQLKNSVLLKTIKTQNLSQAAETFQNKISRTQGILDPRTQLSRINSKTTSKKTIKSLQNSNLIHFSRFSKEIQPSLAPAKNQNKSYSRGLSTSQVLVQDFDQESQSSQREENKDEESSAREGECGMVLSTDENLVKHKHC</sequence>
<feature type="region of interest" description="Disordered" evidence="1">
    <location>
        <begin position="252"/>
        <end position="274"/>
    </location>
</feature>
<feature type="transmembrane region" description="Helical" evidence="2">
    <location>
        <begin position="46"/>
        <end position="68"/>
    </location>
</feature>
<feature type="transmembrane region" description="Helical" evidence="2">
    <location>
        <begin position="12"/>
        <end position="34"/>
    </location>
</feature>
<feature type="transmembrane region" description="Helical" evidence="2">
    <location>
        <begin position="198"/>
        <end position="216"/>
    </location>
</feature>
<protein>
    <recommendedName>
        <fullName evidence="5">CSC1/OSCA1-like 7TM region domain-containing protein</fullName>
    </recommendedName>
</protein>